<dbReference type="Proteomes" id="UP000198327">
    <property type="component" value="Unassembled WGS sequence"/>
</dbReference>
<dbReference type="RefSeq" id="WP_089248049.1">
    <property type="nucleotide sequence ID" value="NZ_FZOW01000009.1"/>
</dbReference>
<protein>
    <recommendedName>
        <fullName evidence="4">Transmembrane protein</fullName>
    </recommendedName>
</protein>
<organism evidence="2 3">
    <name type="scientific">Rhodococcoides kyotonense</name>
    <dbReference type="NCBI Taxonomy" id="398843"/>
    <lineage>
        <taxon>Bacteria</taxon>
        <taxon>Bacillati</taxon>
        <taxon>Actinomycetota</taxon>
        <taxon>Actinomycetes</taxon>
        <taxon>Mycobacteriales</taxon>
        <taxon>Nocardiaceae</taxon>
        <taxon>Rhodococcoides</taxon>
    </lineage>
</organism>
<evidence type="ECO:0008006" key="4">
    <source>
        <dbReference type="Google" id="ProtNLM"/>
    </source>
</evidence>
<evidence type="ECO:0000256" key="1">
    <source>
        <dbReference type="SAM" id="Phobius"/>
    </source>
</evidence>
<proteinExistence type="predicted"/>
<sequence length="196" mass="21512">MGDWNTTLVVRWWRLAPWSGNALMRRGDRVVSFATILAVFTALLLIPIAAVFGVSTYSNLDAESVLERAEFHRIDAVVVDAPVPVEVPMDYGVVTSSYATASWTYRDGIVHTGRVRLPVDASQGQRVPVWVDDAGALARPPRTGTENAALGVCAALGFWSVATMVTLVGVAGVWVLARRSDSKQWAREWRRLERSS</sequence>
<keyword evidence="1" id="KW-0472">Membrane</keyword>
<dbReference type="EMBL" id="FZOW01000009">
    <property type="protein sequence ID" value="SNT10236.1"/>
    <property type="molecule type" value="Genomic_DNA"/>
</dbReference>
<evidence type="ECO:0000313" key="3">
    <source>
        <dbReference type="Proteomes" id="UP000198327"/>
    </source>
</evidence>
<feature type="transmembrane region" description="Helical" evidence="1">
    <location>
        <begin position="30"/>
        <end position="54"/>
    </location>
</feature>
<gene>
    <name evidence="2" type="ORF">SAMN05421642_109119</name>
</gene>
<dbReference type="PANTHER" id="PTHR42305">
    <property type="entry name" value="MEMBRANE PROTEIN RV1733C-RELATED"/>
    <property type="match status" value="1"/>
</dbReference>
<accession>A0A239JWB2</accession>
<keyword evidence="1" id="KW-1133">Transmembrane helix</keyword>
<dbReference type="InterPro" id="IPR039708">
    <property type="entry name" value="MT1774/Rv1733c-like"/>
</dbReference>
<dbReference type="PANTHER" id="PTHR42305:SF1">
    <property type="entry name" value="MEMBRANE PROTEIN RV1733C-RELATED"/>
    <property type="match status" value="1"/>
</dbReference>
<name>A0A239JWB2_9NOCA</name>
<dbReference type="OrthoDB" id="4482438at2"/>
<keyword evidence="1" id="KW-0812">Transmembrane</keyword>
<reference evidence="3" key="1">
    <citation type="submission" date="2017-06" db="EMBL/GenBank/DDBJ databases">
        <authorList>
            <person name="Varghese N."/>
            <person name="Submissions S."/>
        </authorList>
    </citation>
    <scope>NUCLEOTIDE SEQUENCE [LARGE SCALE GENOMIC DNA]</scope>
    <source>
        <strain evidence="3">JCM 23211</strain>
    </source>
</reference>
<keyword evidence="3" id="KW-1185">Reference proteome</keyword>
<dbReference type="AlphaFoldDB" id="A0A239JWB2"/>
<evidence type="ECO:0000313" key="2">
    <source>
        <dbReference type="EMBL" id="SNT10236.1"/>
    </source>
</evidence>
<feature type="transmembrane region" description="Helical" evidence="1">
    <location>
        <begin position="148"/>
        <end position="177"/>
    </location>
</feature>